<keyword evidence="6 15" id="KW-0548">Nucleotidyltransferase</keyword>
<dbReference type="SUPFAM" id="SSF56672">
    <property type="entry name" value="DNA/RNA polymerases"/>
    <property type="match status" value="1"/>
</dbReference>
<comment type="function">
    <text evidence="15">Poorly processive, error-prone DNA polymerase involved in untargeted mutagenesis. Copies undamaged DNA at stalled replication forks, which arise in vivo from mismatched or misaligned primer ends. These misaligned primers can be extended by PolIV. Exhibits no 3'-5' exonuclease (proofreading) activity. May be involved in translesional synthesis, in conjunction with the beta clamp from PolIII.</text>
</comment>
<dbReference type="HAMAP" id="MF_01113">
    <property type="entry name" value="DNApol_IV"/>
    <property type="match status" value="1"/>
</dbReference>
<evidence type="ECO:0000256" key="1">
    <source>
        <dbReference type="ARBA" id="ARBA00004496"/>
    </source>
</evidence>
<dbReference type="CDD" id="cd03586">
    <property type="entry name" value="PolY_Pol_IV_kappa"/>
    <property type="match status" value="1"/>
</dbReference>
<dbReference type="Gene3D" id="1.10.150.20">
    <property type="entry name" value="5' to 3' exonuclease, C-terminal subdomain"/>
    <property type="match status" value="1"/>
</dbReference>
<dbReference type="GO" id="GO:0006261">
    <property type="term" value="P:DNA-templated DNA replication"/>
    <property type="evidence" value="ECO:0007669"/>
    <property type="project" value="UniProtKB-UniRule"/>
</dbReference>
<dbReference type="Pfam" id="PF11799">
    <property type="entry name" value="IMS_C"/>
    <property type="match status" value="1"/>
</dbReference>
<dbReference type="GO" id="GO:0003887">
    <property type="term" value="F:DNA-directed DNA polymerase activity"/>
    <property type="evidence" value="ECO:0007669"/>
    <property type="project" value="UniProtKB-UniRule"/>
</dbReference>
<dbReference type="Proteomes" id="UP000034956">
    <property type="component" value="Unassembled WGS sequence"/>
</dbReference>
<dbReference type="Pfam" id="PF21999">
    <property type="entry name" value="IMS_HHH_1"/>
    <property type="match status" value="1"/>
</dbReference>
<dbReference type="SUPFAM" id="SSF100879">
    <property type="entry name" value="Lesion bypass DNA polymerase (Y-family), little finger domain"/>
    <property type="match status" value="1"/>
</dbReference>
<keyword evidence="13 15" id="KW-0234">DNA repair</keyword>
<dbReference type="InterPro" id="IPR001126">
    <property type="entry name" value="UmuC"/>
</dbReference>
<dbReference type="GO" id="GO:0005737">
    <property type="term" value="C:cytoplasm"/>
    <property type="evidence" value="ECO:0007669"/>
    <property type="project" value="UniProtKB-SubCell"/>
</dbReference>
<keyword evidence="7 15" id="KW-0235">DNA replication</keyword>
<feature type="site" description="Substrate discrimination" evidence="15">
    <location>
        <position position="17"/>
    </location>
</feature>
<dbReference type="InterPro" id="IPR043502">
    <property type="entry name" value="DNA/RNA_pol_sf"/>
</dbReference>
<evidence type="ECO:0000256" key="10">
    <source>
        <dbReference type="ARBA" id="ARBA00022842"/>
    </source>
</evidence>
<keyword evidence="3 15" id="KW-0515">Mutator protein</keyword>
<comment type="cofactor">
    <cofactor evidence="15">
        <name>Mg(2+)</name>
        <dbReference type="ChEBI" id="CHEBI:18420"/>
    </cofactor>
    <text evidence="15">Binds 2 magnesium ions per subunit.</text>
</comment>
<keyword evidence="11 15" id="KW-0239">DNA-directed DNA polymerase</keyword>
<name>A0A0G1UC79_9BACT</name>
<evidence type="ECO:0000256" key="6">
    <source>
        <dbReference type="ARBA" id="ARBA00022695"/>
    </source>
</evidence>
<evidence type="ECO:0000256" key="9">
    <source>
        <dbReference type="ARBA" id="ARBA00022763"/>
    </source>
</evidence>
<sequence length="361" mass="40379">MITPMRIIGHLDMDAFFAAVEERDNDRFRGKPIVVGADPAGGRGRGVVSTANYKAREYGIHSAMAISEAWRRAEEGKRKGGPAVIFLGGNFKKYGAVSAEIMVIIRGYALLVEEASIDEAYFDLSSCGSYEKARELALKIKAEVKEKERLTATIGIGPNKLIAKIASDMQKPDGLTVVKDDEAEKFLEPLAIRKIPGIGPKTQEFFRAKGVKIVRDLKKFSKADLEKFMGKWGLELYEKIRGKDDSPIVEDYEVKSIGEQETFMADTRDLNFISERLSGLCESVIARFKASGFKTYKTIILSVRFADFETKSRAHTLEKPACDLATLRFEAMRLLVPFLDKRENPRGKLIRLIGVRVEKLV</sequence>
<evidence type="ECO:0000256" key="15">
    <source>
        <dbReference type="HAMAP-Rule" id="MF_01113"/>
    </source>
</evidence>
<dbReference type="GO" id="GO:0003684">
    <property type="term" value="F:damaged DNA binding"/>
    <property type="evidence" value="ECO:0007669"/>
    <property type="project" value="InterPro"/>
</dbReference>
<dbReference type="PROSITE" id="PS50173">
    <property type="entry name" value="UMUC"/>
    <property type="match status" value="1"/>
</dbReference>
<organism evidence="17 18">
    <name type="scientific">Candidatus Jorgensenbacteria bacterium GW2011_GWA1_48_11</name>
    <dbReference type="NCBI Taxonomy" id="1618660"/>
    <lineage>
        <taxon>Bacteria</taxon>
        <taxon>Candidatus Joergenseniibacteriota</taxon>
    </lineage>
</organism>
<protein>
    <recommendedName>
        <fullName evidence="15">DNA polymerase IV</fullName>
        <shortName evidence="15">Pol IV</shortName>
        <ecNumber evidence="15">2.7.7.7</ecNumber>
    </recommendedName>
</protein>
<dbReference type="PANTHER" id="PTHR11076:SF33">
    <property type="entry name" value="DNA POLYMERASE KAPPA"/>
    <property type="match status" value="1"/>
</dbReference>
<accession>A0A0G1UC79</accession>
<evidence type="ECO:0000256" key="3">
    <source>
        <dbReference type="ARBA" id="ARBA00022457"/>
    </source>
</evidence>
<keyword evidence="10 15" id="KW-0460">Magnesium</keyword>
<dbReference type="InterPro" id="IPR053848">
    <property type="entry name" value="IMS_HHH_1"/>
</dbReference>
<dbReference type="GO" id="GO:0000287">
    <property type="term" value="F:magnesium ion binding"/>
    <property type="evidence" value="ECO:0007669"/>
    <property type="project" value="UniProtKB-UniRule"/>
</dbReference>
<keyword evidence="9 15" id="KW-0227">DNA damage</keyword>
<comment type="subunit">
    <text evidence="15">Monomer.</text>
</comment>
<dbReference type="InterPro" id="IPR043128">
    <property type="entry name" value="Rev_trsase/Diguanyl_cyclase"/>
</dbReference>
<dbReference type="EMBL" id="LCPF01000001">
    <property type="protein sequence ID" value="KKU91756.1"/>
    <property type="molecule type" value="Genomic_DNA"/>
</dbReference>
<feature type="domain" description="UmuC" evidence="16">
    <location>
        <begin position="8"/>
        <end position="199"/>
    </location>
</feature>
<keyword evidence="12 15" id="KW-0238">DNA-binding</keyword>
<evidence type="ECO:0000256" key="7">
    <source>
        <dbReference type="ARBA" id="ARBA00022705"/>
    </source>
</evidence>
<evidence type="ECO:0000256" key="13">
    <source>
        <dbReference type="ARBA" id="ARBA00023204"/>
    </source>
</evidence>
<gene>
    <name evidence="15" type="primary">dinB</name>
    <name evidence="17" type="ORF">UY23_C0001G0362</name>
</gene>
<proteinExistence type="inferred from homology"/>
<dbReference type="InterPro" id="IPR017961">
    <property type="entry name" value="DNA_pol_Y-fam_little_finger"/>
</dbReference>
<evidence type="ECO:0000256" key="2">
    <source>
        <dbReference type="ARBA" id="ARBA00010945"/>
    </source>
</evidence>
<dbReference type="Gene3D" id="3.40.1170.60">
    <property type="match status" value="1"/>
</dbReference>
<evidence type="ECO:0000256" key="8">
    <source>
        <dbReference type="ARBA" id="ARBA00022723"/>
    </source>
</evidence>
<feature type="binding site" evidence="15">
    <location>
        <position position="12"/>
    </location>
    <ligand>
        <name>Mg(2+)</name>
        <dbReference type="ChEBI" id="CHEBI:18420"/>
    </ligand>
</feature>
<keyword evidence="5 15" id="KW-0808">Transferase</keyword>
<dbReference type="AlphaFoldDB" id="A0A0G1UC79"/>
<evidence type="ECO:0000256" key="11">
    <source>
        <dbReference type="ARBA" id="ARBA00022932"/>
    </source>
</evidence>
<dbReference type="Gene3D" id="3.30.1490.100">
    <property type="entry name" value="DNA polymerase, Y-family, little finger domain"/>
    <property type="match status" value="1"/>
</dbReference>
<evidence type="ECO:0000259" key="16">
    <source>
        <dbReference type="PROSITE" id="PS50173"/>
    </source>
</evidence>
<dbReference type="PANTHER" id="PTHR11076">
    <property type="entry name" value="DNA REPAIR POLYMERASE UMUC / TRANSFERASE FAMILY MEMBER"/>
    <property type="match status" value="1"/>
</dbReference>
<dbReference type="GO" id="GO:0042276">
    <property type="term" value="P:error-prone translesion synthesis"/>
    <property type="evidence" value="ECO:0007669"/>
    <property type="project" value="TreeGrafter"/>
</dbReference>
<dbReference type="InterPro" id="IPR050116">
    <property type="entry name" value="DNA_polymerase-Y"/>
</dbReference>
<evidence type="ECO:0000256" key="5">
    <source>
        <dbReference type="ARBA" id="ARBA00022679"/>
    </source>
</evidence>
<reference evidence="17 18" key="1">
    <citation type="journal article" date="2015" name="Nature">
        <title>rRNA introns, odd ribosomes, and small enigmatic genomes across a large radiation of phyla.</title>
        <authorList>
            <person name="Brown C.T."/>
            <person name="Hug L.A."/>
            <person name="Thomas B.C."/>
            <person name="Sharon I."/>
            <person name="Castelle C.J."/>
            <person name="Singh A."/>
            <person name="Wilkins M.J."/>
            <person name="Williams K.H."/>
            <person name="Banfield J.F."/>
        </authorList>
    </citation>
    <scope>NUCLEOTIDE SEQUENCE [LARGE SCALE GENOMIC DNA]</scope>
</reference>
<dbReference type="InterPro" id="IPR022880">
    <property type="entry name" value="DNApol_IV"/>
</dbReference>
<comment type="subcellular location">
    <subcellularLocation>
        <location evidence="1 15">Cytoplasm</location>
    </subcellularLocation>
</comment>
<dbReference type="GO" id="GO:0006281">
    <property type="term" value="P:DNA repair"/>
    <property type="evidence" value="ECO:0007669"/>
    <property type="project" value="UniProtKB-UniRule"/>
</dbReference>
<dbReference type="InterPro" id="IPR036775">
    <property type="entry name" value="DNA_pol_Y-fam_lit_finger_sf"/>
</dbReference>
<keyword evidence="4 15" id="KW-0963">Cytoplasm</keyword>
<dbReference type="PATRIC" id="fig|1618660.3.peg.373"/>
<comment type="catalytic activity">
    <reaction evidence="14 15">
        <text>DNA(n) + a 2'-deoxyribonucleoside 5'-triphosphate = DNA(n+1) + diphosphate</text>
        <dbReference type="Rhea" id="RHEA:22508"/>
        <dbReference type="Rhea" id="RHEA-COMP:17339"/>
        <dbReference type="Rhea" id="RHEA-COMP:17340"/>
        <dbReference type="ChEBI" id="CHEBI:33019"/>
        <dbReference type="ChEBI" id="CHEBI:61560"/>
        <dbReference type="ChEBI" id="CHEBI:173112"/>
        <dbReference type="EC" id="2.7.7.7"/>
    </reaction>
</comment>
<evidence type="ECO:0000256" key="4">
    <source>
        <dbReference type="ARBA" id="ARBA00022490"/>
    </source>
</evidence>
<dbReference type="Pfam" id="PF00817">
    <property type="entry name" value="IMS"/>
    <property type="match status" value="1"/>
</dbReference>
<comment type="caution">
    <text evidence="17">The sequence shown here is derived from an EMBL/GenBank/DDBJ whole genome shotgun (WGS) entry which is preliminary data.</text>
</comment>
<feature type="binding site" evidence="15">
    <location>
        <position position="118"/>
    </location>
    <ligand>
        <name>Mg(2+)</name>
        <dbReference type="ChEBI" id="CHEBI:18420"/>
    </ligand>
</feature>
<comment type="similarity">
    <text evidence="2 15">Belongs to the DNA polymerase type-Y family.</text>
</comment>
<feature type="active site" evidence="15">
    <location>
        <position position="119"/>
    </location>
</feature>
<evidence type="ECO:0000256" key="14">
    <source>
        <dbReference type="ARBA" id="ARBA00049244"/>
    </source>
</evidence>
<evidence type="ECO:0000313" key="17">
    <source>
        <dbReference type="EMBL" id="KKU91756.1"/>
    </source>
</evidence>
<evidence type="ECO:0000313" key="18">
    <source>
        <dbReference type="Proteomes" id="UP000034956"/>
    </source>
</evidence>
<keyword evidence="8 15" id="KW-0479">Metal-binding</keyword>
<dbReference type="EC" id="2.7.7.7" evidence="15"/>
<dbReference type="Gene3D" id="3.30.70.270">
    <property type="match status" value="1"/>
</dbReference>
<dbReference type="NCBIfam" id="NF002677">
    <property type="entry name" value="PRK02406.1"/>
    <property type="match status" value="1"/>
</dbReference>
<evidence type="ECO:0000256" key="12">
    <source>
        <dbReference type="ARBA" id="ARBA00023125"/>
    </source>
</evidence>